<dbReference type="SUPFAM" id="SSF56645">
    <property type="entry name" value="Acyl-CoA dehydrogenase NM domain-like"/>
    <property type="match status" value="1"/>
</dbReference>
<evidence type="ECO:0000259" key="6">
    <source>
        <dbReference type="Pfam" id="PF00441"/>
    </source>
</evidence>
<accession>A0ABN1JYP0</accession>
<feature type="domain" description="Acyl-CoA dehydrogenase/oxidase N-terminal" evidence="8">
    <location>
        <begin position="7"/>
        <end position="118"/>
    </location>
</feature>
<evidence type="ECO:0000313" key="10">
    <source>
        <dbReference type="Proteomes" id="UP001500279"/>
    </source>
</evidence>
<dbReference type="Gene3D" id="1.10.540.10">
    <property type="entry name" value="Acyl-CoA dehydrogenase/oxidase, N-terminal domain"/>
    <property type="match status" value="1"/>
</dbReference>
<dbReference type="EMBL" id="BAAAEW010000008">
    <property type="protein sequence ID" value="GAA0749567.1"/>
    <property type="molecule type" value="Genomic_DNA"/>
</dbReference>
<dbReference type="InterPro" id="IPR036250">
    <property type="entry name" value="AcylCo_DH-like_C"/>
</dbReference>
<dbReference type="InterPro" id="IPR006091">
    <property type="entry name" value="Acyl-CoA_Oxase/DH_mid-dom"/>
</dbReference>
<evidence type="ECO:0000256" key="3">
    <source>
        <dbReference type="ARBA" id="ARBA00022630"/>
    </source>
</evidence>
<dbReference type="Proteomes" id="UP001500279">
    <property type="component" value="Unassembled WGS sequence"/>
</dbReference>
<dbReference type="Pfam" id="PF00441">
    <property type="entry name" value="Acyl-CoA_dh_1"/>
    <property type="match status" value="1"/>
</dbReference>
<dbReference type="PANTHER" id="PTHR43884">
    <property type="entry name" value="ACYL-COA DEHYDROGENASE"/>
    <property type="match status" value="1"/>
</dbReference>
<gene>
    <name evidence="9" type="ORF">GCM10009107_20440</name>
</gene>
<evidence type="ECO:0000256" key="2">
    <source>
        <dbReference type="ARBA" id="ARBA00009347"/>
    </source>
</evidence>
<comment type="caution">
    <text evidence="9">The sequence shown here is derived from an EMBL/GenBank/DDBJ whole genome shotgun (WGS) entry which is preliminary data.</text>
</comment>
<evidence type="ECO:0000313" key="9">
    <source>
        <dbReference type="EMBL" id="GAA0749567.1"/>
    </source>
</evidence>
<evidence type="ECO:0000256" key="1">
    <source>
        <dbReference type="ARBA" id="ARBA00001974"/>
    </source>
</evidence>
<feature type="region of interest" description="Disordered" evidence="5">
    <location>
        <begin position="385"/>
        <end position="405"/>
    </location>
</feature>
<dbReference type="InterPro" id="IPR046373">
    <property type="entry name" value="Acyl-CoA_Oxase/DH_mid-dom_sf"/>
</dbReference>
<reference evidence="9 10" key="1">
    <citation type="journal article" date="2019" name="Int. J. Syst. Evol. Microbiol.">
        <title>The Global Catalogue of Microorganisms (GCM) 10K type strain sequencing project: providing services to taxonomists for standard genome sequencing and annotation.</title>
        <authorList>
            <consortium name="The Broad Institute Genomics Platform"/>
            <consortium name="The Broad Institute Genome Sequencing Center for Infectious Disease"/>
            <person name="Wu L."/>
            <person name="Ma J."/>
        </authorList>
    </citation>
    <scope>NUCLEOTIDE SEQUENCE [LARGE SCALE GENOMIC DNA]</scope>
    <source>
        <strain evidence="9 10">JCM 15503</strain>
    </source>
</reference>
<comment type="cofactor">
    <cofactor evidence="1">
        <name>FAD</name>
        <dbReference type="ChEBI" id="CHEBI:57692"/>
    </cofactor>
</comment>
<feature type="domain" description="Acyl-CoA oxidase/dehydrogenase middle" evidence="7">
    <location>
        <begin position="123"/>
        <end position="215"/>
    </location>
</feature>
<dbReference type="Pfam" id="PF02770">
    <property type="entry name" value="Acyl-CoA_dh_M"/>
    <property type="match status" value="1"/>
</dbReference>
<keyword evidence="4" id="KW-0274">FAD</keyword>
<evidence type="ECO:0000256" key="5">
    <source>
        <dbReference type="SAM" id="MobiDB-lite"/>
    </source>
</evidence>
<proteinExistence type="inferred from homology"/>
<dbReference type="Pfam" id="PF02771">
    <property type="entry name" value="Acyl-CoA_dh_N"/>
    <property type="match status" value="1"/>
</dbReference>
<dbReference type="Gene3D" id="1.20.140.10">
    <property type="entry name" value="Butyryl-CoA Dehydrogenase, subunit A, domain 3"/>
    <property type="match status" value="1"/>
</dbReference>
<evidence type="ECO:0000256" key="4">
    <source>
        <dbReference type="ARBA" id="ARBA00022827"/>
    </source>
</evidence>
<feature type="compositionally biased region" description="Basic and acidic residues" evidence="5">
    <location>
        <begin position="393"/>
        <end position="405"/>
    </location>
</feature>
<comment type="similarity">
    <text evidence="2">Belongs to the acyl-CoA dehydrogenase family.</text>
</comment>
<feature type="domain" description="Acyl-CoA dehydrogenase/oxidase C-terminal" evidence="6">
    <location>
        <begin position="231"/>
        <end position="379"/>
    </location>
</feature>
<dbReference type="InterPro" id="IPR037069">
    <property type="entry name" value="AcylCoA_DH/ox_N_sf"/>
</dbReference>
<keyword evidence="3" id="KW-0285">Flavoprotein</keyword>
<name>A0ABN1JYP0_9BURK</name>
<dbReference type="InterPro" id="IPR009100">
    <property type="entry name" value="AcylCoA_DH/oxidase_NM_dom_sf"/>
</dbReference>
<evidence type="ECO:0000259" key="7">
    <source>
        <dbReference type="Pfam" id="PF02770"/>
    </source>
</evidence>
<protein>
    <submittedName>
        <fullName evidence="9">Acyl-CoA dehydrogenase</fullName>
    </submittedName>
</protein>
<dbReference type="SUPFAM" id="SSF47203">
    <property type="entry name" value="Acyl-CoA dehydrogenase C-terminal domain-like"/>
    <property type="match status" value="1"/>
</dbReference>
<organism evidence="9 10">
    <name type="scientific">Ideonella azotifigens</name>
    <dbReference type="NCBI Taxonomy" id="513160"/>
    <lineage>
        <taxon>Bacteria</taxon>
        <taxon>Pseudomonadati</taxon>
        <taxon>Pseudomonadota</taxon>
        <taxon>Betaproteobacteria</taxon>
        <taxon>Burkholderiales</taxon>
        <taxon>Sphaerotilaceae</taxon>
        <taxon>Ideonella</taxon>
    </lineage>
</organism>
<evidence type="ECO:0000259" key="8">
    <source>
        <dbReference type="Pfam" id="PF02771"/>
    </source>
</evidence>
<dbReference type="PANTHER" id="PTHR43884:SF12">
    <property type="entry name" value="ISOVALERYL-COA DEHYDROGENASE, MITOCHONDRIAL-RELATED"/>
    <property type="match status" value="1"/>
</dbReference>
<dbReference type="InterPro" id="IPR013786">
    <property type="entry name" value="AcylCoA_DH/ox_N"/>
</dbReference>
<dbReference type="InterPro" id="IPR009075">
    <property type="entry name" value="AcylCo_DH/oxidase_C"/>
</dbReference>
<sequence>MNFTMPPEIEAVRDMVARFMANEVVPVMEDFEKRGEFPRELVARAGAAGLYGAVFPESVGGSDMGYMAAAVIIEEMSRQEVRFTSCNNQQGGTCPTCIYMAGTPEQVEKYVPNLLAGKTIGMMSLSESGSGSDAAGAMKTFARRDGDVYRIKGEKMWASIANETDVGILIAKTDRDAGAKGATAFIVEPKKYPGFTAKPVDLLGMSKAFRTNIVFLDDFVVPVENRLGAEGDGFKIVMRALQPGRLNVAAKCLGLAQACFEEAVRYANERTVRQQPIGRFQMIQDSIAEMATAIEASRGLVYRAAFSMDNDMPSNRIASIAKYHASQTAKMCADKAQQIFGGYGLAREYRVSWMRVYADMLYNGEGSANIQKIIIAEDALGYKPADRHHGKTNLRDVRQTDIAKQ</sequence>
<dbReference type="RefSeq" id="WP_141286500.1">
    <property type="nucleotide sequence ID" value="NZ_BAAAEW010000008.1"/>
</dbReference>
<keyword evidence="10" id="KW-1185">Reference proteome</keyword>
<dbReference type="Gene3D" id="2.40.110.10">
    <property type="entry name" value="Butyryl-CoA Dehydrogenase, subunit A, domain 2"/>
    <property type="match status" value="1"/>
</dbReference>